<accession>A0A8C5B7G4</accession>
<dbReference type="PANTHER" id="PTHR46888:SF1">
    <property type="entry name" value="RIBONUCLEASE H"/>
    <property type="match status" value="1"/>
</dbReference>
<protein>
    <recommendedName>
        <fullName evidence="1">SCAN box domain-containing protein</fullName>
    </recommendedName>
</protein>
<name>A0A8C5B7G4_GADMO</name>
<reference evidence="2" key="2">
    <citation type="submission" date="2025-09" db="UniProtKB">
        <authorList>
            <consortium name="Ensembl"/>
        </authorList>
    </citation>
    <scope>IDENTIFICATION</scope>
</reference>
<dbReference type="InterPro" id="IPR038269">
    <property type="entry name" value="SCAN_sf"/>
</dbReference>
<dbReference type="Ensembl" id="ENSGMOT00000035226.1">
    <property type="protein sequence ID" value="ENSGMOP00000042280.1"/>
    <property type="gene ID" value="ENSGMOG00000034806.1"/>
</dbReference>
<feature type="domain" description="SCAN box" evidence="1">
    <location>
        <begin position="156"/>
        <end position="194"/>
    </location>
</feature>
<dbReference type="Pfam" id="PF02023">
    <property type="entry name" value="SCAN"/>
    <property type="match status" value="1"/>
</dbReference>
<dbReference type="PROSITE" id="PS50804">
    <property type="entry name" value="SCAN_BOX"/>
    <property type="match status" value="1"/>
</dbReference>
<dbReference type="SUPFAM" id="SSF47353">
    <property type="entry name" value="Retrovirus capsid dimerization domain-like"/>
    <property type="match status" value="1"/>
</dbReference>
<evidence type="ECO:0000313" key="3">
    <source>
        <dbReference type="Proteomes" id="UP000694546"/>
    </source>
</evidence>
<evidence type="ECO:0000259" key="1">
    <source>
        <dbReference type="PROSITE" id="PS50804"/>
    </source>
</evidence>
<sequence>GGGGGGEPHRRLGAAGESRDGVFELDVFGGGVGEHVDRERERPIIYQCGGTCGRGEGPRGAGPVANIHVPKMGEADDAEAFQETFQGVAEVSGWPRQDWAHRLLPLLTGEAQLAAHCLPAGAQRDYGTIARAIRDRLGLYPEEHRRRFRTLAFTDVVEQVALERFVEGLQARTSAWVRYHRPESLSAAVDLAESHLQPQTNPHASPDSWVRLGRVSTGC</sequence>
<dbReference type="PANTHER" id="PTHR46888">
    <property type="entry name" value="ZINC KNUCKLE DOMAINCONTAINING PROTEIN-RELATED"/>
    <property type="match status" value="1"/>
</dbReference>
<dbReference type="AlphaFoldDB" id="A0A8C5B7G4"/>
<reference evidence="2" key="1">
    <citation type="submission" date="2025-08" db="UniProtKB">
        <authorList>
            <consortium name="Ensembl"/>
        </authorList>
    </citation>
    <scope>IDENTIFICATION</scope>
</reference>
<evidence type="ECO:0000313" key="2">
    <source>
        <dbReference type="Ensembl" id="ENSGMOP00000042280.1"/>
    </source>
</evidence>
<keyword evidence="3" id="KW-1185">Reference proteome</keyword>
<dbReference type="Proteomes" id="UP000694546">
    <property type="component" value="Chromosome 3"/>
</dbReference>
<dbReference type="InterPro" id="IPR003309">
    <property type="entry name" value="SCAN_dom"/>
</dbReference>
<proteinExistence type="predicted"/>
<dbReference type="Gene3D" id="1.10.4020.10">
    <property type="entry name" value="DNA breaking-rejoining enzymes"/>
    <property type="match status" value="1"/>
</dbReference>
<dbReference type="OMA" id="INTERCK"/>
<organism evidence="2 3">
    <name type="scientific">Gadus morhua</name>
    <name type="common">Atlantic cod</name>
    <dbReference type="NCBI Taxonomy" id="8049"/>
    <lineage>
        <taxon>Eukaryota</taxon>
        <taxon>Metazoa</taxon>
        <taxon>Chordata</taxon>
        <taxon>Craniata</taxon>
        <taxon>Vertebrata</taxon>
        <taxon>Euteleostomi</taxon>
        <taxon>Actinopterygii</taxon>
        <taxon>Neopterygii</taxon>
        <taxon>Teleostei</taxon>
        <taxon>Neoteleostei</taxon>
        <taxon>Acanthomorphata</taxon>
        <taxon>Zeiogadaria</taxon>
        <taxon>Gadariae</taxon>
        <taxon>Gadiformes</taxon>
        <taxon>Gadoidei</taxon>
        <taxon>Gadidae</taxon>
        <taxon>Gadus</taxon>
    </lineage>
</organism>